<keyword evidence="8" id="KW-0902">Two-component regulatory system</keyword>
<dbReference type="InterPro" id="IPR050482">
    <property type="entry name" value="Sensor_HK_TwoCompSys"/>
</dbReference>
<evidence type="ECO:0000256" key="2">
    <source>
        <dbReference type="ARBA" id="ARBA00012438"/>
    </source>
</evidence>
<evidence type="ECO:0000256" key="4">
    <source>
        <dbReference type="ARBA" id="ARBA00022679"/>
    </source>
</evidence>
<reference evidence="12" key="1">
    <citation type="submission" date="2021-03" db="EMBL/GenBank/DDBJ databases">
        <title>Whole genome shotgun sequence of Actinoplanes auranticolor NBRC 12245.</title>
        <authorList>
            <person name="Komaki H."/>
            <person name="Tamura T."/>
        </authorList>
    </citation>
    <scope>NUCLEOTIDE SEQUENCE</scope>
    <source>
        <strain evidence="12">NBRC 12245</strain>
    </source>
</reference>
<dbReference type="GO" id="GO:0016020">
    <property type="term" value="C:membrane"/>
    <property type="evidence" value="ECO:0007669"/>
    <property type="project" value="InterPro"/>
</dbReference>
<dbReference type="PANTHER" id="PTHR24421:SF10">
    <property type="entry name" value="NITRATE_NITRITE SENSOR PROTEIN NARQ"/>
    <property type="match status" value="1"/>
</dbReference>
<dbReference type="Pfam" id="PF07730">
    <property type="entry name" value="HisKA_3"/>
    <property type="match status" value="1"/>
</dbReference>
<evidence type="ECO:0000259" key="11">
    <source>
        <dbReference type="Pfam" id="PF07730"/>
    </source>
</evidence>
<feature type="domain" description="Signal transduction histidine kinase subgroup 3 dimerisation and phosphoacceptor" evidence="11">
    <location>
        <begin position="478"/>
        <end position="545"/>
    </location>
</feature>
<evidence type="ECO:0000256" key="9">
    <source>
        <dbReference type="SAM" id="Phobius"/>
    </source>
</evidence>
<dbReference type="InterPro" id="IPR011712">
    <property type="entry name" value="Sig_transdc_His_kin_sub3_dim/P"/>
</dbReference>
<dbReference type="AlphaFoldDB" id="A0A919S362"/>
<comment type="catalytic activity">
    <reaction evidence="1">
        <text>ATP + protein L-histidine = ADP + protein N-phospho-L-histidine.</text>
        <dbReference type="EC" id="2.7.13.3"/>
    </reaction>
</comment>
<evidence type="ECO:0000313" key="12">
    <source>
        <dbReference type="EMBL" id="GIM63892.1"/>
    </source>
</evidence>
<dbReference type="Gene3D" id="1.20.5.1930">
    <property type="match status" value="1"/>
</dbReference>
<comment type="caution">
    <text evidence="12">The sequence shown here is derived from an EMBL/GenBank/DDBJ whole genome shotgun (WGS) entry which is preliminary data.</text>
</comment>
<feature type="transmembrane region" description="Helical" evidence="9">
    <location>
        <begin position="107"/>
        <end position="131"/>
    </location>
</feature>
<keyword evidence="9" id="KW-0472">Membrane</keyword>
<feature type="transmembrane region" description="Helical" evidence="9">
    <location>
        <begin position="143"/>
        <end position="163"/>
    </location>
</feature>
<keyword evidence="6" id="KW-0418">Kinase</keyword>
<evidence type="ECO:0000259" key="10">
    <source>
        <dbReference type="Pfam" id="PF02518"/>
    </source>
</evidence>
<dbReference type="GO" id="GO:0000155">
    <property type="term" value="F:phosphorelay sensor kinase activity"/>
    <property type="evidence" value="ECO:0007669"/>
    <property type="project" value="InterPro"/>
</dbReference>
<evidence type="ECO:0000313" key="13">
    <source>
        <dbReference type="Proteomes" id="UP000681340"/>
    </source>
</evidence>
<feature type="transmembrane region" description="Helical" evidence="9">
    <location>
        <begin position="228"/>
        <end position="249"/>
    </location>
</feature>
<proteinExistence type="predicted"/>
<keyword evidence="3" id="KW-0597">Phosphoprotein</keyword>
<keyword evidence="9" id="KW-1133">Transmembrane helix</keyword>
<dbReference type="SUPFAM" id="SSF55874">
    <property type="entry name" value="ATPase domain of HSP90 chaperone/DNA topoisomerase II/histidine kinase"/>
    <property type="match status" value="1"/>
</dbReference>
<feature type="transmembrane region" description="Helical" evidence="9">
    <location>
        <begin position="255"/>
        <end position="276"/>
    </location>
</feature>
<dbReference type="Pfam" id="PF02518">
    <property type="entry name" value="HATPase_c"/>
    <property type="match status" value="1"/>
</dbReference>
<dbReference type="InterPro" id="IPR036890">
    <property type="entry name" value="HATPase_C_sf"/>
</dbReference>
<keyword evidence="13" id="KW-1185">Reference proteome</keyword>
<dbReference type="CDD" id="cd16917">
    <property type="entry name" value="HATPase_UhpB-NarQ-NarX-like"/>
    <property type="match status" value="1"/>
</dbReference>
<dbReference type="EMBL" id="BOQL01000006">
    <property type="protein sequence ID" value="GIM63892.1"/>
    <property type="molecule type" value="Genomic_DNA"/>
</dbReference>
<keyword evidence="5" id="KW-0547">Nucleotide-binding</keyword>
<dbReference type="PANTHER" id="PTHR24421">
    <property type="entry name" value="NITRATE/NITRITE SENSOR PROTEIN NARX-RELATED"/>
    <property type="match status" value="1"/>
</dbReference>
<sequence length="670" mass="70543">MPPSRPYGEDMQVRPLIAYGIAGVAVVVAAAGAVFAHLSGDPGDLAYLIVATVLGLLSVGLGVVVAVRRPDNIVGALLAWVGLLPIGVAASDVYVEAVAQRPDVVPVSALLVALHAGDWMFLYVPPALLALTFPDGRVPGRRWRWVGIGLIAVPVAFTVLVAFDPAPFPAPFTGLPHVLRAGGLEPVLMVAALALLPVFLGLLVATAVSVVTRHRRETDPVRRAQIKWFALGALFIPATLVLCWVSYLFLDGPDLVLLGLAATYVAIPAATAIAVLRHDLYDVDRALSATVTYGIVTTALIAFYTAATFLAGVALGRESAVAAAAATAVCAVALAPLRSRLQRQVDRRLYPVRRAALTAIEDLRRRTHDGTAQPEQLEAELRVALRDPDLRIGYRLPGTPGLVDARGEPLRGSGTPVVLGGTDIGELIHRRGSRELTREIATACALLVEVVRLRIELSGALRDVESSRARLLTVSYEERRRLERDLHDGAQQRLVALGMALRVGQRHLDDGGTDVTGLLDTAVAELGTAVAELRRIAHGLRPSSLDDGLVNALTMLVGRVPVPITLDVQPELRNDTLPDVVATTAYYVASEAVVNAMRHARAASIGLRLTLEADALTVRVHDDGPGGAILRAGAGLAGLSDRVAAAGGGLRLTSPLGNGTVVEAVLPCGS</sequence>
<feature type="transmembrane region" description="Helical" evidence="9">
    <location>
        <begin position="45"/>
        <end position="67"/>
    </location>
</feature>
<evidence type="ECO:0000256" key="8">
    <source>
        <dbReference type="ARBA" id="ARBA00023012"/>
    </source>
</evidence>
<feature type="transmembrane region" description="Helical" evidence="9">
    <location>
        <begin position="288"/>
        <end position="314"/>
    </location>
</feature>
<dbReference type="EC" id="2.7.13.3" evidence="2"/>
<dbReference type="GO" id="GO:0046983">
    <property type="term" value="F:protein dimerization activity"/>
    <property type="evidence" value="ECO:0007669"/>
    <property type="project" value="InterPro"/>
</dbReference>
<accession>A0A919S362</accession>
<evidence type="ECO:0000256" key="5">
    <source>
        <dbReference type="ARBA" id="ARBA00022741"/>
    </source>
</evidence>
<evidence type="ECO:0000256" key="3">
    <source>
        <dbReference type="ARBA" id="ARBA00022553"/>
    </source>
</evidence>
<name>A0A919S362_9ACTN</name>
<feature type="transmembrane region" description="Helical" evidence="9">
    <location>
        <begin position="74"/>
        <end position="95"/>
    </location>
</feature>
<gene>
    <name evidence="12" type="ORF">Aau02nite_07000</name>
</gene>
<keyword evidence="4" id="KW-0808">Transferase</keyword>
<evidence type="ECO:0000256" key="1">
    <source>
        <dbReference type="ARBA" id="ARBA00000085"/>
    </source>
</evidence>
<protein>
    <recommendedName>
        <fullName evidence="2">histidine kinase</fullName>
        <ecNumber evidence="2">2.7.13.3</ecNumber>
    </recommendedName>
</protein>
<keyword evidence="7" id="KW-0067">ATP-binding</keyword>
<organism evidence="12 13">
    <name type="scientific">Actinoplanes auranticolor</name>
    <dbReference type="NCBI Taxonomy" id="47988"/>
    <lineage>
        <taxon>Bacteria</taxon>
        <taxon>Bacillati</taxon>
        <taxon>Actinomycetota</taxon>
        <taxon>Actinomycetes</taxon>
        <taxon>Micromonosporales</taxon>
        <taxon>Micromonosporaceae</taxon>
        <taxon>Actinoplanes</taxon>
    </lineage>
</organism>
<dbReference type="Proteomes" id="UP000681340">
    <property type="component" value="Unassembled WGS sequence"/>
</dbReference>
<keyword evidence="9" id="KW-0812">Transmembrane</keyword>
<feature type="transmembrane region" description="Helical" evidence="9">
    <location>
        <begin position="16"/>
        <end position="39"/>
    </location>
</feature>
<evidence type="ECO:0000256" key="7">
    <source>
        <dbReference type="ARBA" id="ARBA00022840"/>
    </source>
</evidence>
<dbReference type="InterPro" id="IPR003594">
    <property type="entry name" value="HATPase_dom"/>
</dbReference>
<feature type="domain" description="Histidine kinase/HSP90-like ATPase" evidence="10">
    <location>
        <begin position="585"/>
        <end position="667"/>
    </location>
</feature>
<dbReference type="GO" id="GO:0005524">
    <property type="term" value="F:ATP binding"/>
    <property type="evidence" value="ECO:0007669"/>
    <property type="project" value="UniProtKB-KW"/>
</dbReference>
<dbReference type="Gene3D" id="3.30.565.10">
    <property type="entry name" value="Histidine kinase-like ATPase, C-terminal domain"/>
    <property type="match status" value="1"/>
</dbReference>
<feature type="transmembrane region" description="Helical" evidence="9">
    <location>
        <begin position="183"/>
        <end position="208"/>
    </location>
</feature>
<evidence type="ECO:0000256" key="6">
    <source>
        <dbReference type="ARBA" id="ARBA00022777"/>
    </source>
</evidence>